<evidence type="ECO:0000259" key="13">
    <source>
        <dbReference type="Pfam" id="PF07884"/>
    </source>
</evidence>
<keyword evidence="15" id="KW-1185">Reference proteome</keyword>
<dbReference type="InterPro" id="IPR036291">
    <property type="entry name" value="NAD(P)-bd_dom_sf"/>
</dbReference>
<evidence type="ECO:0000256" key="7">
    <source>
        <dbReference type="ARBA" id="ARBA00023136"/>
    </source>
</evidence>
<evidence type="ECO:0000259" key="12">
    <source>
        <dbReference type="Pfam" id="PF03779"/>
    </source>
</evidence>
<evidence type="ECO:0000259" key="11">
    <source>
        <dbReference type="Pfam" id="PF01370"/>
    </source>
</evidence>
<organism evidence="14 15">
    <name type="scientific">Ramlibacter aurantiacus</name>
    <dbReference type="NCBI Taxonomy" id="2801330"/>
    <lineage>
        <taxon>Bacteria</taxon>
        <taxon>Pseudomonadati</taxon>
        <taxon>Pseudomonadota</taxon>
        <taxon>Betaproteobacteria</taxon>
        <taxon>Burkholderiales</taxon>
        <taxon>Comamonadaceae</taxon>
        <taxon>Ramlibacter</taxon>
    </lineage>
</organism>
<keyword evidence="6" id="KW-0560">Oxidoreductase</keyword>
<evidence type="ECO:0000256" key="4">
    <source>
        <dbReference type="ARBA" id="ARBA00022719"/>
    </source>
</evidence>
<comment type="caution">
    <text evidence="14">The sequence shown here is derived from an EMBL/GenBank/DDBJ whole genome shotgun (WGS) entry which is preliminary data.</text>
</comment>
<feature type="transmembrane region" description="Helical" evidence="10">
    <location>
        <begin position="605"/>
        <end position="627"/>
    </location>
</feature>
<feature type="domain" description="SPW repeat-containing integral membrane" evidence="12">
    <location>
        <begin position="391"/>
        <end position="484"/>
    </location>
</feature>
<dbReference type="Gene3D" id="3.40.50.720">
    <property type="entry name" value="NAD(P)-binding Rossmann-like Domain"/>
    <property type="match status" value="1"/>
</dbReference>
<dbReference type="CDD" id="cd12919">
    <property type="entry name" value="VKOR_2"/>
    <property type="match status" value="1"/>
</dbReference>
<evidence type="ECO:0000313" key="15">
    <source>
        <dbReference type="Proteomes" id="UP000613011"/>
    </source>
</evidence>
<dbReference type="InterPro" id="IPR012932">
    <property type="entry name" value="VKOR"/>
</dbReference>
<dbReference type="SUPFAM" id="SSF51735">
    <property type="entry name" value="NAD(P)-binding Rossmann-fold domains"/>
    <property type="match status" value="1"/>
</dbReference>
<evidence type="ECO:0000256" key="5">
    <source>
        <dbReference type="ARBA" id="ARBA00022989"/>
    </source>
</evidence>
<feature type="transmembrane region" description="Helical" evidence="10">
    <location>
        <begin position="785"/>
        <end position="807"/>
    </location>
</feature>
<dbReference type="Pfam" id="PF03779">
    <property type="entry name" value="SPW"/>
    <property type="match status" value="1"/>
</dbReference>
<proteinExistence type="inferred from homology"/>
<evidence type="ECO:0000313" key="14">
    <source>
        <dbReference type="EMBL" id="MBL0421511.1"/>
    </source>
</evidence>
<dbReference type="InterPro" id="IPR050177">
    <property type="entry name" value="Lipid_A_modif_metabolic_enz"/>
</dbReference>
<protein>
    <submittedName>
        <fullName evidence="14">NAD-dependent epimerase/dehydratase family protein</fullName>
    </submittedName>
</protein>
<dbReference type="Pfam" id="PF07884">
    <property type="entry name" value="VKOR"/>
    <property type="match status" value="1"/>
</dbReference>
<feature type="domain" description="Vitamin K epoxide reductase" evidence="13">
    <location>
        <begin position="519"/>
        <end position="653"/>
    </location>
</feature>
<evidence type="ECO:0000256" key="2">
    <source>
        <dbReference type="ARBA" id="ARBA00006214"/>
    </source>
</evidence>
<feature type="transmembrane region" description="Helical" evidence="10">
    <location>
        <begin position="443"/>
        <end position="461"/>
    </location>
</feature>
<keyword evidence="9" id="KW-0676">Redox-active center</keyword>
<evidence type="ECO:0000256" key="1">
    <source>
        <dbReference type="ARBA" id="ARBA00004141"/>
    </source>
</evidence>
<dbReference type="InterPro" id="IPR001509">
    <property type="entry name" value="Epimerase_deHydtase"/>
</dbReference>
<keyword evidence="3 10" id="KW-0812">Transmembrane</keyword>
<dbReference type="EMBL" id="JAEQNA010000005">
    <property type="protein sequence ID" value="MBL0421511.1"/>
    <property type="molecule type" value="Genomic_DNA"/>
</dbReference>
<evidence type="ECO:0000256" key="8">
    <source>
        <dbReference type="ARBA" id="ARBA00023157"/>
    </source>
</evidence>
<evidence type="ECO:0000256" key="6">
    <source>
        <dbReference type="ARBA" id="ARBA00023002"/>
    </source>
</evidence>
<dbReference type="AlphaFoldDB" id="A0A936ZS18"/>
<feature type="transmembrane region" description="Helical" evidence="10">
    <location>
        <begin position="634"/>
        <end position="654"/>
    </location>
</feature>
<dbReference type="Proteomes" id="UP000613011">
    <property type="component" value="Unassembled WGS sequence"/>
</dbReference>
<accession>A0A936ZS18</accession>
<keyword evidence="4" id="KW-0874">Quinone</keyword>
<feature type="transmembrane region" description="Helical" evidence="10">
    <location>
        <begin position="718"/>
        <end position="737"/>
    </location>
</feature>
<evidence type="ECO:0000256" key="9">
    <source>
        <dbReference type="ARBA" id="ARBA00023284"/>
    </source>
</evidence>
<dbReference type="PANTHER" id="PTHR43245">
    <property type="entry name" value="BIFUNCTIONAL POLYMYXIN RESISTANCE PROTEIN ARNA"/>
    <property type="match status" value="1"/>
</dbReference>
<dbReference type="GO" id="GO:0016491">
    <property type="term" value="F:oxidoreductase activity"/>
    <property type="evidence" value="ECO:0007669"/>
    <property type="project" value="UniProtKB-KW"/>
</dbReference>
<gene>
    <name evidence="14" type="ORF">JI739_14225</name>
</gene>
<dbReference type="Pfam" id="PF01370">
    <property type="entry name" value="Epimerase"/>
    <property type="match status" value="1"/>
</dbReference>
<comment type="subcellular location">
    <subcellularLocation>
        <location evidence="1">Membrane</location>
        <topology evidence="1">Multi-pass membrane protein</topology>
    </subcellularLocation>
</comment>
<name>A0A936ZS18_9BURK</name>
<sequence length="826" mass="90324">MAESQARPIVLITGADGNLGRTLAQALASDYRIVGLSREAAEADFPLIECDLSSDESVANAMREFRHRHGTRIASVVHLAAYFDFTGEDNPLYDTVNVEGTRRLVAALQPFEVEQFLYASTMLVHAPCRPGEHIDERQPIEPRWAYPKSKAAAEAVIREGHGDMPYVLLRLAGVYDAQSMVPTLAQQVSRIYERDLQSHLYSGDTEVGQSMLHRDDMLDAFRRTIDRRHSLPREAEILIGEPEAMGYDRLQDELGYLIHGADDWPTLRVPKPLAAAGAWAQAKLEPVIPDAIDRGEEPFIKPFMVAMADDHYALDVRRARELLGWEPRHRLKNELPALVAALKKDPAEWYRQNGITPPARVAEAQQIGSNAEDLRTRHEALLRAQHAENRWAHLANMALGTWLFTQPLLIAVESPLLRWSEIVLGVLLTAGAAVALSWRARWARWFCAGIGALVMAVPFLFSTPNAAAYLSDTLVGALAFALAVGTRPEPGPSAIAALAGPTVPPGWSYNPSDWTQRLPIIWLAIVGLYVSRYLAAYQLGHIPDVWDPFFAGSAADPQNGTEEIITSSISKAWPVSDAAVGGYTYLLEILTGIVGSRRRWRTMPWLVVLFGLMIAPLGITSIFFIIIQPVLIGTWSTIALIGAAAVLLQIPYSLDELLATLQFLRRRVKAGQSALRVFFVGDTDDTAASKGPALADEFDRSPGAVLKDITRGGVGLPWNLWLAALIGLFLLFTRPVLGVDGDLANTHHVIGSLVLTVLSVAAAEVARAVRFLIVPLGIALAATPLFLAAGTTVAAVGVVLGVALVLLSLRRGPIRERYGSWQKLVR</sequence>
<dbReference type="GO" id="GO:0016020">
    <property type="term" value="C:membrane"/>
    <property type="evidence" value="ECO:0007669"/>
    <property type="project" value="UniProtKB-SubCell"/>
</dbReference>
<dbReference type="RefSeq" id="WP_201684589.1">
    <property type="nucleotide sequence ID" value="NZ_JAEQNA010000005.1"/>
</dbReference>
<feature type="domain" description="NAD-dependent epimerase/dehydratase" evidence="11">
    <location>
        <begin position="10"/>
        <end position="234"/>
    </location>
</feature>
<evidence type="ECO:0000256" key="3">
    <source>
        <dbReference type="ARBA" id="ARBA00022692"/>
    </source>
</evidence>
<evidence type="ECO:0000256" key="10">
    <source>
        <dbReference type="SAM" id="Phobius"/>
    </source>
</evidence>
<keyword evidence="5 10" id="KW-1133">Transmembrane helix</keyword>
<dbReference type="GO" id="GO:0048038">
    <property type="term" value="F:quinone binding"/>
    <property type="evidence" value="ECO:0007669"/>
    <property type="project" value="UniProtKB-KW"/>
</dbReference>
<feature type="transmembrane region" description="Helical" evidence="10">
    <location>
        <begin position="520"/>
        <end position="540"/>
    </location>
</feature>
<feature type="transmembrane region" description="Helical" evidence="10">
    <location>
        <begin position="416"/>
        <end position="436"/>
    </location>
</feature>
<dbReference type="InterPro" id="IPR038354">
    <property type="entry name" value="VKOR_sf"/>
</dbReference>
<comment type="similarity">
    <text evidence="2">Belongs to the VKOR family.</text>
</comment>
<dbReference type="Gene3D" id="1.20.1440.130">
    <property type="entry name" value="VKOR domain"/>
    <property type="match status" value="1"/>
</dbReference>
<keyword evidence="7 10" id="KW-0472">Membrane</keyword>
<reference evidence="14" key="1">
    <citation type="submission" date="2021-01" db="EMBL/GenBank/DDBJ databases">
        <title>Ramlibacter sp. strain AW1 16S ribosomal RNA gene Genome sequencing and assembly.</title>
        <authorList>
            <person name="Kang M."/>
        </authorList>
    </citation>
    <scope>NUCLEOTIDE SEQUENCE</scope>
    <source>
        <strain evidence="14">AW1</strain>
    </source>
</reference>
<keyword evidence="8" id="KW-1015">Disulfide bond</keyword>
<dbReference type="InterPro" id="IPR005530">
    <property type="entry name" value="SPW"/>
</dbReference>